<dbReference type="PANTHER" id="PTHR43300:SF4">
    <property type="entry name" value="ACYL-[ACYL-CARRIER-PROTEIN]--UDP-N-ACETYLGLUCOSAMINE O-ACYLTRANSFERASE"/>
    <property type="match status" value="1"/>
</dbReference>
<dbReference type="EMBL" id="BSTX01000004">
    <property type="protein sequence ID" value="GLZ81028.1"/>
    <property type="molecule type" value="Genomic_DNA"/>
</dbReference>
<dbReference type="Pfam" id="PF00132">
    <property type="entry name" value="Hexapep"/>
    <property type="match status" value="1"/>
</dbReference>
<dbReference type="Proteomes" id="UP001165079">
    <property type="component" value="Unassembled WGS sequence"/>
</dbReference>
<dbReference type="RefSeq" id="WP_285666348.1">
    <property type="nucleotide sequence ID" value="NZ_BSTX01000004.1"/>
</dbReference>
<dbReference type="Pfam" id="PF14602">
    <property type="entry name" value="Hexapep_2"/>
    <property type="match status" value="1"/>
</dbReference>
<dbReference type="GO" id="GO:0016779">
    <property type="term" value="F:nucleotidyltransferase activity"/>
    <property type="evidence" value="ECO:0007669"/>
    <property type="project" value="UniProtKB-KW"/>
</dbReference>
<dbReference type="SUPFAM" id="SSF51161">
    <property type="entry name" value="Trimeric LpxA-like enzymes"/>
    <property type="match status" value="1"/>
</dbReference>
<dbReference type="PANTHER" id="PTHR43300">
    <property type="entry name" value="ACETYLTRANSFERASE"/>
    <property type="match status" value="1"/>
</dbReference>
<accession>A0A9W6SS08</accession>
<dbReference type="InterPro" id="IPR018357">
    <property type="entry name" value="Hexapep_transf_CS"/>
</dbReference>
<dbReference type="InterPro" id="IPR050179">
    <property type="entry name" value="Trans_hexapeptide_repeat"/>
</dbReference>
<keyword evidence="3" id="KW-0548">Nucleotidyltransferase</keyword>
<evidence type="ECO:0000313" key="3">
    <source>
        <dbReference type="EMBL" id="GLZ81028.1"/>
    </source>
</evidence>
<evidence type="ECO:0000313" key="4">
    <source>
        <dbReference type="Proteomes" id="UP001165079"/>
    </source>
</evidence>
<comment type="caution">
    <text evidence="3">The sequence shown here is derived from an EMBL/GenBank/DDBJ whole genome shotgun (WGS) entry which is preliminary data.</text>
</comment>
<dbReference type="Gene3D" id="2.160.10.10">
    <property type="entry name" value="Hexapeptide repeat proteins"/>
    <property type="match status" value="1"/>
</dbReference>
<keyword evidence="4" id="KW-1185">Reference proteome</keyword>
<name>A0A9W6SS08_9ACTN</name>
<organism evidence="3 4">
    <name type="scientific">Actinorhabdospora filicis</name>
    <dbReference type="NCBI Taxonomy" id="1785913"/>
    <lineage>
        <taxon>Bacteria</taxon>
        <taxon>Bacillati</taxon>
        <taxon>Actinomycetota</taxon>
        <taxon>Actinomycetes</taxon>
        <taxon>Micromonosporales</taxon>
        <taxon>Micromonosporaceae</taxon>
        <taxon>Actinorhabdospora</taxon>
    </lineage>
</organism>
<dbReference type="CDD" id="cd03358">
    <property type="entry name" value="LbH_WxcM_N_like"/>
    <property type="match status" value="1"/>
</dbReference>
<keyword evidence="1" id="KW-0808">Transferase</keyword>
<keyword evidence="2" id="KW-0677">Repeat</keyword>
<proteinExistence type="predicted"/>
<evidence type="ECO:0000256" key="1">
    <source>
        <dbReference type="ARBA" id="ARBA00022679"/>
    </source>
</evidence>
<dbReference type="InterPro" id="IPR001451">
    <property type="entry name" value="Hexapep"/>
</dbReference>
<dbReference type="PROSITE" id="PS00101">
    <property type="entry name" value="HEXAPEP_TRANSFERASES"/>
    <property type="match status" value="1"/>
</dbReference>
<protein>
    <submittedName>
        <fullName evidence="3">Acetylglucosamine-1-phosphate uridylyltransferase</fullName>
    </submittedName>
</protein>
<dbReference type="InterPro" id="IPR011004">
    <property type="entry name" value="Trimer_LpxA-like_sf"/>
</dbReference>
<dbReference type="AlphaFoldDB" id="A0A9W6SS08"/>
<sequence length="196" mass="20486">MTVTIADSADVDPRASIGEGTKVWHLSQIRENAVIGADCVIGRATYIGPGVSVGDRCKIQNLAQVFEPARLEAGVFIGPGVILTNDQYPRAVNPDGGLKSADDWEAAGVTVREGAALGARTVVVAGVTIGRFAIVGAGAVVTRDVPDFALVIGNPARFHRWVGRAGRPLIDEGEGVWRCPVNGEKYAEADGILTLA</sequence>
<gene>
    <name evidence="3" type="ORF">Afil01_58350</name>
</gene>
<evidence type="ECO:0000256" key="2">
    <source>
        <dbReference type="ARBA" id="ARBA00022737"/>
    </source>
</evidence>
<reference evidence="3" key="1">
    <citation type="submission" date="2023-03" db="EMBL/GenBank/DDBJ databases">
        <title>Actinorhabdospora filicis NBRC 111898.</title>
        <authorList>
            <person name="Ichikawa N."/>
            <person name="Sato H."/>
            <person name="Tonouchi N."/>
        </authorList>
    </citation>
    <scope>NUCLEOTIDE SEQUENCE</scope>
    <source>
        <strain evidence="3">NBRC 111898</strain>
    </source>
</reference>